<dbReference type="AlphaFoldDB" id="A0A4P7QFU0"/>
<dbReference type="Proteomes" id="UP000296352">
    <property type="component" value="Chromosome"/>
</dbReference>
<name>A0A4P7QFU0_9CORY</name>
<keyword evidence="2" id="KW-1185">Reference proteome</keyword>
<sequence length="105" mass="10620">MGREVEVAGVDAGGVDVGGEELVPGSTVRGLGETVGCHAPNWLVVSTAWGSGGAGGEHALKTAAESITGIAAENFIGPPIIPSMLQVILAHARPAREHVQLLYSP</sequence>
<evidence type="ECO:0000313" key="1">
    <source>
        <dbReference type="EMBL" id="QCB27624.1"/>
    </source>
</evidence>
<protein>
    <submittedName>
        <fullName evidence="1">Uncharacterized protein</fullName>
    </submittedName>
</protein>
<dbReference type="RefSeq" id="WP_136140469.1">
    <property type="nucleotide sequence ID" value="NZ_CP039247.1"/>
</dbReference>
<reference evidence="1 2" key="1">
    <citation type="submission" date="2019-04" db="EMBL/GenBank/DDBJ databases">
        <title>Corynebacterium endometrii sp. nov., isolated from the uterus of a cow with endometritis.</title>
        <authorList>
            <person name="Ballas P."/>
            <person name="Ruckert C."/>
            <person name="Wagener K."/>
            <person name="Drillich M."/>
            <person name="Kaempfer P."/>
            <person name="Busse H.-J."/>
            <person name="Ehling-Schulz M."/>
        </authorList>
    </citation>
    <scope>NUCLEOTIDE SEQUENCE [LARGE SCALE GENOMIC DNA]</scope>
    <source>
        <strain evidence="1 2">LMM-1653</strain>
    </source>
</reference>
<proteinExistence type="predicted"/>
<evidence type="ECO:0000313" key="2">
    <source>
        <dbReference type="Proteomes" id="UP000296352"/>
    </source>
</evidence>
<organism evidence="1 2">
    <name type="scientific">Corynebacterium endometrii</name>
    <dbReference type="NCBI Taxonomy" id="2488819"/>
    <lineage>
        <taxon>Bacteria</taxon>
        <taxon>Bacillati</taxon>
        <taxon>Actinomycetota</taxon>
        <taxon>Actinomycetes</taxon>
        <taxon>Mycobacteriales</taxon>
        <taxon>Corynebacteriaceae</taxon>
        <taxon>Corynebacterium</taxon>
    </lineage>
</organism>
<dbReference type="KEGG" id="cee:CENDO_01610"/>
<accession>A0A4P7QFU0</accession>
<gene>
    <name evidence="1" type="ORF">CENDO_01610</name>
</gene>
<dbReference type="EMBL" id="CP039247">
    <property type="protein sequence ID" value="QCB27624.1"/>
    <property type="molecule type" value="Genomic_DNA"/>
</dbReference>